<reference evidence="5 6" key="1">
    <citation type="journal article" date="2014" name="Antonie Van Leeuwenhoek">
        <title>Hyphomonas beringensis sp. nov. and Hyphomonas chukchiensis sp. nov., isolated from surface seawater of the Bering Sea and Chukchi Sea.</title>
        <authorList>
            <person name="Li C."/>
            <person name="Lai Q."/>
            <person name="Li G."/>
            <person name="Dong C."/>
            <person name="Wang J."/>
            <person name="Liao Y."/>
            <person name="Shao Z."/>
        </authorList>
    </citation>
    <scope>NUCLEOTIDE SEQUENCE [LARGE SCALE GENOMIC DNA]</scope>
    <source>
        <strain evidence="5 6">25B14_1</strain>
    </source>
</reference>
<dbReference type="eggNOG" id="COG1525">
    <property type="taxonomic scope" value="Bacteria"/>
</dbReference>
<dbReference type="SUPFAM" id="SSF50199">
    <property type="entry name" value="Staphylococcal nuclease"/>
    <property type="match status" value="1"/>
</dbReference>
<dbReference type="GO" id="GO:0004519">
    <property type="term" value="F:endonuclease activity"/>
    <property type="evidence" value="ECO:0007669"/>
    <property type="project" value="UniProtKB-KW"/>
</dbReference>
<proteinExistence type="predicted"/>
<dbReference type="Proteomes" id="UP000027037">
    <property type="component" value="Unassembled WGS sequence"/>
</dbReference>
<evidence type="ECO:0000256" key="3">
    <source>
        <dbReference type="ARBA" id="ARBA00022801"/>
    </source>
</evidence>
<protein>
    <recommendedName>
        <fullName evidence="4">TNase-like domain-containing protein</fullName>
    </recommendedName>
</protein>
<dbReference type="EMBL" id="AWFF01000040">
    <property type="protein sequence ID" value="KCZ54262.1"/>
    <property type="molecule type" value="Genomic_DNA"/>
</dbReference>
<dbReference type="PANTHER" id="PTHR12302:SF3">
    <property type="entry name" value="SERINE_THREONINE-PROTEIN KINASE 31"/>
    <property type="match status" value="1"/>
</dbReference>
<keyword evidence="6" id="KW-1185">Reference proteome</keyword>
<evidence type="ECO:0000256" key="2">
    <source>
        <dbReference type="ARBA" id="ARBA00022759"/>
    </source>
</evidence>
<evidence type="ECO:0000256" key="1">
    <source>
        <dbReference type="ARBA" id="ARBA00022722"/>
    </source>
</evidence>
<dbReference type="Pfam" id="PF00565">
    <property type="entry name" value="SNase"/>
    <property type="match status" value="1"/>
</dbReference>
<feature type="domain" description="TNase-like" evidence="4">
    <location>
        <begin position="18"/>
        <end position="151"/>
    </location>
</feature>
<dbReference type="SMART" id="SM00318">
    <property type="entry name" value="SNc"/>
    <property type="match status" value="1"/>
</dbReference>
<gene>
    <name evidence="5" type="ORF">HY29_15130</name>
</gene>
<evidence type="ECO:0000313" key="6">
    <source>
        <dbReference type="Proteomes" id="UP000027037"/>
    </source>
</evidence>
<dbReference type="AlphaFoldDB" id="A0A062U7L5"/>
<accession>A0A062U7L5</accession>
<dbReference type="InterPro" id="IPR035437">
    <property type="entry name" value="SNase_OB-fold_sf"/>
</dbReference>
<organism evidence="5 6">
    <name type="scientific">Hyphomonas beringensis</name>
    <dbReference type="NCBI Taxonomy" id="1280946"/>
    <lineage>
        <taxon>Bacteria</taxon>
        <taxon>Pseudomonadati</taxon>
        <taxon>Pseudomonadota</taxon>
        <taxon>Alphaproteobacteria</taxon>
        <taxon>Hyphomonadales</taxon>
        <taxon>Hyphomonadaceae</taxon>
        <taxon>Hyphomonas</taxon>
    </lineage>
</organism>
<dbReference type="Gene3D" id="2.40.50.90">
    <property type="match status" value="1"/>
</dbReference>
<evidence type="ECO:0000259" key="4">
    <source>
        <dbReference type="PROSITE" id="PS50830"/>
    </source>
</evidence>
<name>A0A062U7L5_9PROT</name>
<dbReference type="PATRIC" id="fig|1280946.3.peg.2033"/>
<evidence type="ECO:0000313" key="5">
    <source>
        <dbReference type="EMBL" id="KCZ54262.1"/>
    </source>
</evidence>
<keyword evidence="2" id="KW-0255">Endonuclease</keyword>
<dbReference type="STRING" id="1280946.HY29_15130"/>
<dbReference type="InterPro" id="IPR016071">
    <property type="entry name" value="Staphylococal_nuclease_OB-fold"/>
</dbReference>
<keyword evidence="1" id="KW-0540">Nuclease</keyword>
<sequence length="245" mass="26900">MCALAACGKADPMQGLEPGEHGRVVRVIDGDALVLDTGQSVRLIGIEAPARPYKDREGQPYHEEAKRLLEDMVLGREVQLHYAGLTRDRYDRALAHVRTTDALGPTLWLNAEMIRRGGARVRVYPDTALANAPLLELEEGAREAREGLWKMRAYRIPPADKLPDEFSGFQIVSGHVTGMEGAESAYSVCDLILVGSPLRLSLSKSAASLCQEAQGHQIRARGYVREGRMEISHPLDLELLGPVPD</sequence>
<dbReference type="PROSITE" id="PS50830">
    <property type="entry name" value="TNASE_3"/>
    <property type="match status" value="1"/>
</dbReference>
<dbReference type="GO" id="GO:0016787">
    <property type="term" value="F:hydrolase activity"/>
    <property type="evidence" value="ECO:0007669"/>
    <property type="project" value="UniProtKB-KW"/>
</dbReference>
<dbReference type="PANTHER" id="PTHR12302">
    <property type="entry name" value="EBNA2 BINDING PROTEIN P100"/>
    <property type="match status" value="1"/>
</dbReference>
<keyword evidence="3" id="KW-0378">Hydrolase</keyword>
<comment type="caution">
    <text evidence="5">The sequence shown here is derived from an EMBL/GenBank/DDBJ whole genome shotgun (WGS) entry which is preliminary data.</text>
</comment>